<dbReference type="OrthoDB" id="3175656at2"/>
<dbReference type="SMART" id="SM00829">
    <property type="entry name" value="PKS_ER"/>
    <property type="match status" value="1"/>
</dbReference>
<dbReference type="AlphaFoldDB" id="A0A239K3X2"/>
<dbReference type="Proteomes" id="UP000198282">
    <property type="component" value="Unassembled WGS sequence"/>
</dbReference>
<dbReference type="Gene3D" id="3.90.180.10">
    <property type="entry name" value="Medium-chain alcohol dehydrogenases, catalytic domain"/>
    <property type="match status" value="1"/>
</dbReference>
<dbReference type="InterPro" id="IPR011032">
    <property type="entry name" value="GroES-like_sf"/>
</dbReference>
<evidence type="ECO:0000313" key="2">
    <source>
        <dbReference type="EMBL" id="SNT12323.1"/>
    </source>
</evidence>
<dbReference type="SUPFAM" id="SSF51735">
    <property type="entry name" value="NAD(P)-binding Rossmann-fold domains"/>
    <property type="match status" value="1"/>
</dbReference>
<organism evidence="2 3">
    <name type="scientific">Streptosporangium subroseum</name>
    <dbReference type="NCBI Taxonomy" id="106412"/>
    <lineage>
        <taxon>Bacteria</taxon>
        <taxon>Bacillati</taxon>
        <taxon>Actinomycetota</taxon>
        <taxon>Actinomycetes</taxon>
        <taxon>Streptosporangiales</taxon>
        <taxon>Streptosporangiaceae</taxon>
        <taxon>Streptosporangium</taxon>
    </lineage>
</organism>
<name>A0A239K3X2_9ACTN</name>
<dbReference type="InterPro" id="IPR036291">
    <property type="entry name" value="NAD(P)-bd_dom_sf"/>
</dbReference>
<evidence type="ECO:0000259" key="1">
    <source>
        <dbReference type="SMART" id="SM00829"/>
    </source>
</evidence>
<dbReference type="InterPro" id="IPR052711">
    <property type="entry name" value="Zinc_ADH-like"/>
</dbReference>
<protein>
    <submittedName>
        <fullName evidence="2">NADPH:quinone reductase</fullName>
    </submittedName>
</protein>
<keyword evidence="3" id="KW-1185">Reference proteome</keyword>
<dbReference type="InterPro" id="IPR020843">
    <property type="entry name" value="ER"/>
</dbReference>
<sequence>MRAYQLDRFESLDGLVLREREVPQPGPGEAVVRIHARSLNYRDLLIMHRRYPVPGTAGVVPVSDGAGEVVAVGEGVTRVAVGDRVAATYFPRWRDGRFAVEMVAEQFGCTRDGMLAEFTVADQEALVTIPAHLSYEEASTLPCAGVMAWSALTGLRPVLPSETVLTIGSGGVALFALQFATLFGARVIAVTSNDSKAELLKRHGASVVVNSSRSPDWERAVRDATDGRGVDHVVETGGLDTLPRSLASCGADAHVALVAALGAGALDAPALGAPTTIRRLYVGSRASFEAMNRAISHHMVRPVIGSVFPFDEAKDAYTHFAAKRHVGKVVIGT</sequence>
<proteinExistence type="predicted"/>
<feature type="domain" description="Enoyl reductase (ER)" evidence="1">
    <location>
        <begin position="10"/>
        <end position="331"/>
    </location>
</feature>
<dbReference type="Pfam" id="PF00107">
    <property type="entry name" value="ADH_zinc_N"/>
    <property type="match status" value="1"/>
</dbReference>
<evidence type="ECO:0000313" key="3">
    <source>
        <dbReference type="Proteomes" id="UP000198282"/>
    </source>
</evidence>
<reference evidence="2 3" key="1">
    <citation type="submission" date="2017-06" db="EMBL/GenBank/DDBJ databases">
        <authorList>
            <person name="Kim H.J."/>
            <person name="Triplett B.A."/>
        </authorList>
    </citation>
    <scope>NUCLEOTIDE SEQUENCE [LARGE SCALE GENOMIC DNA]</scope>
    <source>
        <strain evidence="2 3">CGMCC 4.2132</strain>
    </source>
</reference>
<dbReference type="SUPFAM" id="SSF50129">
    <property type="entry name" value="GroES-like"/>
    <property type="match status" value="1"/>
</dbReference>
<dbReference type="RefSeq" id="WP_089209644.1">
    <property type="nucleotide sequence ID" value="NZ_FZOD01000025.1"/>
</dbReference>
<dbReference type="PANTHER" id="PTHR45033:SF2">
    <property type="entry name" value="ZINC-TYPE ALCOHOL DEHYDROGENASE-LIKE PROTEIN C1773.06C"/>
    <property type="match status" value="1"/>
</dbReference>
<gene>
    <name evidence="2" type="ORF">SAMN05216276_102563</name>
</gene>
<dbReference type="InterPro" id="IPR013149">
    <property type="entry name" value="ADH-like_C"/>
</dbReference>
<dbReference type="PANTHER" id="PTHR45033">
    <property type="match status" value="1"/>
</dbReference>
<dbReference type="InterPro" id="IPR013154">
    <property type="entry name" value="ADH-like_N"/>
</dbReference>
<dbReference type="Gene3D" id="3.40.50.720">
    <property type="entry name" value="NAD(P)-binding Rossmann-like Domain"/>
    <property type="match status" value="1"/>
</dbReference>
<dbReference type="CDD" id="cd08276">
    <property type="entry name" value="MDR7"/>
    <property type="match status" value="1"/>
</dbReference>
<dbReference type="Pfam" id="PF08240">
    <property type="entry name" value="ADH_N"/>
    <property type="match status" value="1"/>
</dbReference>
<accession>A0A239K3X2</accession>
<dbReference type="GO" id="GO:0016491">
    <property type="term" value="F:oxidoreductase activity"/>
    <property type="evidence" value="ECO:0007669"/>
    <property type="project" value="InterPro"/>
</dbReference>
<dbReference type="EMBL" id="FZOD01000025">
    <property type="protein sequence ID" value="SNT12323.1"/>
    <property type="molecule type" value="Genomic_DNA"/>
</dbReference>